<feature type="transmembrane region" description="Helical" evidence="2">
    <location>
        <begin position="120"/>
        <end position="137"/>
    </location>
</feature>
<dbReference type="STRING" id="3088.A0A383VWK9"/>
<name>A0A383VWK9_TETOB</name>
<dbReference type="PANTHER" id="PTHR35408:SF3">
    <property type="entry name" value="GLYCOSYLTRANSFERASE 2-LIKE DOMAIN-CONTAINING PROTEIN"/>
    <property type="match status" value="1"/>
</dbReference>
<evidence type="ECO:0000313" key="4">
    <source>
        <dbReference type="EMBL" id="SZX69300.1"/>
    </source>
</evidence>
<reference evidence="4 5" key="1">
    <citation type="submission" date="2016-10" db="EMBL/GenBank/DDBJ databases">
        <authorList>
            <person name="Cai Z."/>
        </authorList>
    </citation>
    <scope>NUCLEOTIDE SEQUENCE [LARGE SCALE GENOMIC DNA]</scope>
</reference>
<dbReference type="SUPFAM" id="SSF53448">
    <property type="entry name" value="Nucleotide-diphospho-sugar transferases"/>
    <property type="match status" value="1"/>
</dbReference>
<sequence length="732" mass="82135">MRDVVLHVGPELAATPHVRQDAAGLRDQQLRATEIGAAHDAVSRSGGSSSGGSSPARNSLRQPDPMRRVDSSSSLLHYFGEIKKLDMSVVASEIEGPTAAKPEPEPEVPPRITVHTKMHINAMVCAGLAAVLIMSYYGSITTILRYKRWYAVVVLLLVPVGAYFFSFAVNTAVCGVFSVFLGGTSPLVQNTQNYSSIKTPIPRGAKLPQIIVQMPVYKESLEETIQLSYHNVKRAMDYYTSKGGRVKFIVCDDGFQVISPDEAVARSNFYTKHGIAYVARPAANRRGTFKKASNLNYQLAISQLVASLMKQQPGLTAEAALEAVWEQWGREFVAQGDLTMDDDCLILLIDADTKVPEACMYNTVGEFLQCPEVAYTQHYTTPFTEQNRNYWEGYVSNFTRTIYFQGIAVSTAFGDTSPLVGHNAFLRWSALRAIGYTDETCRPGEVKVWGEDSVSEDFDMYIRLASVGSFGRYVMYTGDEFQEGISLTYMDEVVKFKKFAYGACELLFNPFREWISKGPINKKFRLYMANKNIRWYQKSSMLAYLSSYLAMASAFYFCVLEGVMSVVDASWHDYFMMRGFDVMLTCTIIFAGIGTFAGGIFYQWRCKAAEQTPSIFKLCWDNIKWMPATALFFASVLFPVTEVCFIYFFGMKASWGATAKEVQNKTSWQALSETLLGYKWEYLLYFVMLGAYSVCLWKFDLGLYKGWSMMSFCCGHILGPILLNPTITALTW</sequence>
<feature type="transmembrane region" description="Helical" evidence="2">
    <location>
        <begin position="541"/>
        <end position="562"/>
    </location>
</feature>
<feature type="region of interest" description="Disordered" evidence="1">
    <location>
        <begin position="38"/>
        <end position="68"/>
    </location>
</feature>
<evidence type="ECO:0000256" key="1">
    <source>
        <dbReference type="SAM" id="MobiDB-lite"/>
    </source>
</evidence>
<dbReference type="Gene3D" id="3.90.550.10">
    <property type="entry name" value="Spore Coat Polysaccharide Biosynthesis Protein SpsA, Chain A"/>
    <property type="match status" value="2"/>
</dbReference>
<feature type="transmembrane region" description="Helical" evidence="2">
    <location>
        <begin position="625"/>
        <end position="649"/>
    </location>
</feature>
<feature type="transmembrane region" description="Helical" evidence="2">
    <location>
        <begin position="582"/>
        <end position="604"/>
    </location>
</feature>
<keyword evidence="2" id="KW-0812">Transmembrane</keyword>
<organism evidence="4 5">
    <name type="scientific">Tetradesmus obliquus</name>
    <name type="common">Green alga</name>
    <name type="synonym">Acutodesmus obliquus</name>
    <dbReference type="NCBI Taxonomy" id="3088"/>
    <lineage>
        <taxon>Eukaryota</taxon>
        <taxon>Viridiplantae</taxon>
        <taxon>Chlorophyta</taxon>
        <taxon>core chlorophytes</taxon>
        <taxon>Chlorophyceae</taxon>
        <taxon>CS clade</taxon>
        <taxon>Sphaeropleales</taxon>
        <taxon>Scenedesmaceae</taxon>
        <taxon>Tetradesmus</taxon>
    </lineage>
</organism>
<keyword evidence="2" id="KW-0472">Membrane</keyword>
<proteinExistence type="predicted"/>
<accession>A0A383VWK9</accession>
<evidence type="ECO:0000259" key="3">
    <source>
        <dbReference type="Pfam" id="PF13632"/>
    </source>
</evidence>
<dbReference type="Pfam" id="PF13632">
    <property type="entry name" value="Glyco_trans_2_3"/>
    <property type="match status" value="1"/>
</dbReference>
<evidence type="ECO:0000313" key="5">
    <source>
        <dbReference type="Proteomes" id="UP000256970"/>
    </source>
</evidence>
<dbReference type="PANTHER" id="PTHR35408">
    <property type="entry name" value="CHROMOSOME 15, WHOLE GENOME SHOTGUN SEQUENCE"/>
    <property type="match status" value="1"/>
</dbReference>
<keyword evidence="5" id="KW-1185">Reference proteome</keyword>
<dbReference type="EMBL" id="FNXT01000920">
    <property type="protein sequence ID" value="SZX69300.1"/>
    <property type="molecule type" value="Genomic_DNA"/>
</dbReference>
<keyword evidence="2" id="KW-1133">Transmembrane helix</keyword>
<dbReference type="InterPro" id="IPR001173">
    <property type="entry name" value="Glyco_trans_2-like"/>
</dbReference>
<protein>
    <recommendedName>
        <fullName evidence="3">Glycosyltransferase 2-like domain-containing protein</fullName>
    </recommendedName>
</protein>
<dbReference type="Proteomes" id="UP000256970">
    <property type="component" value="Unassembled WGS sequence"/>
</dbReference>
<dbReference type="AlphaFoldDB" id="A0A383VWK9"/>
<evidence type="ECO:0000256" key="2">
    <source>
        <dbReference type="SAM" id="Phobius"/>
    </source>
</evidence>
<feature type="domain" description="Glycosyltransferase 2-like" evidence="3">
    <location>
        <begin position="345"/>
        <end position="555"/>
    </location>
</feature>
<dbReference type="InterPro" id="IPR029044">
    <property type="entry name" value="Nucleotide-diphossugar_trans"/>
</dbReference>
<feature type="compositionally biased region" description="Low complexity" evidence="1">
    <location>
        <begin position="43"/>
        <end position="54"/>
    </location>
</feature>
<feature type="transmembrane region" description="Helical" evidence="2">
    <location>
        <begin position="149"/>
        <end position="182"/>
    </location>
</feature>
<gene>
    <name evidence="4" type="ORF">BQ4739_LOCUS9590</name>
</gene>
<feature type="transmembrane region" description="Helical" evidence="2">
    <location>
        <begin position="682"/>
        <end position="701"/>
    </location>
</feature>